<dbReference type="Pfam" id="PF13309">
    <property type="entry name" value="HTH_22"/>
    <property type="match status" value="1"/>
</dbReference>
<dbReference type="Proteomes" id="UP000460412">
    <property type="component" value="Unassembled WGS sequence"/>
</dbReference>
<reference evidence="3 4" key="1">
    <citation type="submission" date="2019-12" db="EMBL/GenBank/DDBJ databases">
        <title>Sporaefaciens musculi gen. nov., sp. nov., a novel bacterium isolated from the caecum of an obese mouse.</title>
        <authorList>
            <person name="Rasmussen T.S."/>
            <person name="Streidl T."/>
            <person name="Hitch T.C.A."/>
            <person name="Wortmann E."/>
            <person name="Deptula P."/>
            <person name="Hansen M."/>
            <person name="Nielsen D.S."/>
            <person name="Clavel T."/>
            <person name="Vogensen F.K."/>
        </authorList>
    </citation>
    <scope>NUCLEOTIDE SEQUENCE [LARGE SCALE GENOMIC DNA]</scope>
    <source>
        <strain evidence="3 4">WCA-9-b2</strain>
    </source>
</reference>
<protein>
    <submittedName>
        <fullName evidence="3">Uncharacterized protein</fullName>
    </submittedName>
</protein>
<evidence type="ECO:0000313" key="4">
    <source>
        <dbReference type="Proteomes" id="UP000460412"/>
    </source>
</evidence>
<evidence type="ECO:0000313" key="3">
    <source>
        <dbReference type="EMBL" id="MXP78178.1"/>
    </source>
</evidence>
<evidence type="ECO:0000259" key="2">
    <source>
        <dbReference type="Pfam" id="PF13309"/>
    </source>
</evidence>
<dbReference type="RefSeq" id="WP_159754441.1">
    <property type="nucleotide sequence ID" value="NZ_CASSPE010000006.1"/>
</dbReference>
<dbReference type="InterPro" id="IPR039445">
    <property type="entry name" value="DauR-like_HTH"/>
</dbReference>
<feature type="domain" description="Transcriptional regulator DauR-like HTH" evidence="2">
    <location>
        <begin position="168"/>
        <end position="228"/>
    </location>
</feature>
<keyword evidence="4" id="KW-1185">Reference proteome</keyword>
<sequence>MGFNKLQQYVTIVEFLGKTLGPDYEIVLQDLNPEHQAIVAIVNGHISGRRVGGPLTDASLQMLSSRAYESNDFLCNYRGIAGNGRVLRSSTLFIKDDEGNPIGFLCINFDDSRFAELNSKLLNTIHPEFFLAQHGPVERFDSQEPPKNTFSSSDSTTESFSMDISSLMQKMFDDATMSLTTPIDRLNQHERKEIIERLQEQGLFQLKGAISFVAKKFSCSTATIYRYLSEISD</sequence>
<proteinExistence type="predicted"/>
<dbReference type="InterPro" id="IPR039446">
    <property type="entry name" value="DauR-like"/>
</dbReference>
<dbReference type="InterPro" id="IPR013559">
    <property type="entry name" value="YheO"/>
</dbReference>
<accession>A0A7X3SL12</accession>
<comment type="caution">
    <text evidence="3">The sequence shown here is derived from an EMBL/GenBank/DDBJ whole genome shotgun (WGS) entry which is preliminary data.</text>
</comment>
<dbReference type="EMBL" id="WUQX01000001">
    <property type="protein sequence ID" value="MXP78178.1"/>
    <property type="molecule type" value="Genomic_DNA"/>
</dbReference>
<dbReference type="AlphaFoldDB" id="A0A7X3SL12"/>
<dbReference type="Pfam" id="PF08348">
    <property type="entry name" value="PAS_6"/>
    <property type="match status" value="1"/>
</dbReference>
<evidence type="ECO:0000259" key="1">
    <source>
        <dbReference type="Pfam" id="PF08348"/>
    </source>
</evidence>
<name>A0A7X3SL12_9FIRM</name>
<organism evidence="3 4">
    <name type="scientific">Sporofaciens musculi</name>
    <dbReference type="NCBI Taxonomy" id="2681861"/>
    <lineage>
        <taxon>Bacteria</taxon>
        <taxon>Bacillati</taxon>
        <taxon>Bacillota</taxon>
        <taxon>Clostridia</taxon>
        <taxon>Lachnospirales</taxon>
        <taxon>Lachnospiraceae</taxon>
        <taxon>Sporofaciens</taxon>
    </lineage>
</organism>
<dbReference type="PANTHER" id="PTHR35568:SF1">
    <property type="entry name" value="TRANSCRIPTIONAL REGULATOR DAUR"/>
    <property type="match status" value="1"/>
</dbReference>
<gene>
    <name evidence="3" type="ORF">GN277_23310</name>
</gene>
<dbReference type="PANTHER" id="PTHR35568">
    <property type="entry name" value="TRANSCRIPTIONAL REGULATOR DAUR"/>
    <property type="match status" value="1"/>
</dbReference>
<feature type="domain" description="YheO-like" evidence="1">
    <location>
        <begin position="6"/>
        <end position="118"/>
    </location>
</feature>